<keyword evidence="2 5" id="KW-0812">Transmembrane</keyword>
<feature type="transmembrane region" description="Helical" evidence="5">
    <location>
        <begin position="55"/>
        <end position="74"/>
    </location>
</feature>
<evidence type="ECO:0000313" key="8">
    <source>
        <dbReference type="Proteomes" id="UP000246740"/>
    </source>
</evidence>
<sequence>MDMDMDTMSSNSGSTANTTSSTAAATANSMMMPVFFHATGGDILWISGFRPTSPAAVLGASVLVFFIALLSRFLDALKRVVQCSRDAAGDSQGKNYTSSPARFSLRADTVVGLVFLVHSGLAYLLMLAVMTGNAYYFSAILIGLGLGETAFGRFGREAGSTSAVSTLS</sequence>
<organism evidence="7 8">
    <name type="scientific">Testicularia cyperi</name>
    <dbReference type="NCBI Taxonomy" id="1882483"/>
    <lineage>
        <taxon>Eukaryota</taxon>
        <taxon>Fungi</taxon>
        <taxon>Dikarya</taxon>
        <taxon>Basidiomycota</taxon>
        <taxon>Ustilaginomycotina</taxon>
        <taxon>Ustilaginomycetes</taxon>
        <taxon>Ustilaginales</taxon>
        <taxon>Anthracoideaceae</taxon>
        <taxon>Testicularia</taxon>
    </lineage>
</organism>
<keyword evidence="5" id="KW-0406">Ion transport</keyword>
<feature type="transmembrane region" description="Helical" evidence="5">
    <location>
        <begin position="110"/>
        <end position="128"/>
    </location>
</feature>
<dbReference type="InterPro" id="IPR007274">
    <property type="entry name" value="Cop_transporter"/>
</dbReference>
<dbReference type="Proteomes" id="UP000246740">
    <property type="component" value="Unassembled WGS sequence"/>
</dbReference>
<name>A0A317XX19_9BASI</name>
<evidence type="ECO:0000256" key="2">
    <source>
        <dbReference type="ARBA" id="ARBA00022692"/>
    </source>
</evidence>
<dbReference type="PANTHER" id="PTHR12483:SF27">
    <property type="entry name" value="COPPER TRANSPORT PROTEIN CTR1"/>
    <property type="match status" value="1"/>
</dbReference>
<feature type="region of interest" description="Disordered" evidence="6">
    <location>
        <begin position="1"/>
        <end position="20"/>
    </location>
</feature>
<dbReference type="GO" id="GO:0005886">
    <property type="term" value="C:plasma membrane"/>
    <property type="evidence" value="ECO:0007669"/>
    <property type="project" value="TreeGrafter"/>
</dbReference>
<proteinExistence type="inferred from homology"/>
<evidence type="ECO:0000256" key="3">
    <source>
        <dbReference type="ARBA" id="ARBA00022989"/>
    </source>
</evidence>
<dbReference type="EMBL" id="KZ819188">
    <property type="protein sequence ID" value="PWZ02438.1"/>
    <property type="molecule type" value="Genomic_DNA"/>
</dbReference>
<dbReference type="OrthoDB" id="73901at2759"/>
<dbReference type="AlphaFoldDB" id="A0A317XX19"/>
<keyword evidence="5" id="KW-0187">Copper transport</keyword>
<dbReference type="PANTHER" id="PTHR12483">
    <property type="entry name" value="SOLUTE CARRIER FAMILY 31 COPPER TRANSPORTERS"/>
    <property type="match status" value="1"/>
</dbReference>
<evidence type="ECO:0000256" key="5">
    <source>
        <dbReference type="RuleBase" id="RU367022"/>
    </source>
</evidence>
<evidence type="ECO:0000313" key="7">
    <source>
        <dbReference type="EMBL" id="PWZ02438.1"/>
    </source>
</evidence>
<dbReference type="GO" id="GO:0005375">
    <property type="term" value="F:copper ion transmembrane transporter activity"/>
    <property type="evidence" value="ECO:0007669"/>
    <property type="project" value="UniProtKB-UniRule"/>
</dbReference>
<keyword evidence="8" id="KW-1185">Reference proteome</keyword>
<comment type="similarity">
    <text evidence="5">Belongs to the copper transporter (Ctr) (TC 1.A.56) family. SLC31A subfamily.</text>
</comment>
<accession>A0A317XX19</accession>
<evidence type="ECO:0000256" key="4">
    <source>
        <dbReference type="ARBA" id="ARBA00023136"/>
    </source>
</evidence>
<dbReference type="InParanoid" id="A0A317XX19"/>
<comment type="subcellular location">
    <subcellularLocation>
        <location evidence="1 5">Membrane</location>
        <topology evidence="1 5">Multi-pass membrane protein</topology>
    </subcellularLocation>
</comment>
<gene>
    <name evidence="7" type="ORF">BCV70DRAFT_50</name>
</gene>
<dbReference type="STRING" id="1882483.A0A317XX19"/>
<keyword evidence="5" id="KW-0186">Copper</keyword>
<keyword evidence="5" id="KW-0813">Transport</keyword>
<evidence type="ECO:0000256" key="1">
    <source>
        <dbReference type="ARBA" id="ARBA00004141"/>
    </source>
</evidence>
<keyword evidence="4 5" id="KW-0472">Membrane</keyword>
<protein>
    <recommendedName>
        <fullName evidence="5">Copper transport protein</fullName>
    </recommendedName>
</protein>
<reference evidence="7 8" key="1">
    <citation type="journal article" date="2018" name="Mol. Biol. Evol.">
        <title>Broad Genomic Sampling Reveals a Smut Pathogenic Ancestry of the Fungal Clade Ustilaginomycotina.</title>
        <authorList>
            <person name="Kijpornyongpan T."/>
            <person name="Mondo S.J."/>
            <person name="Barry K."/>
            <person name="Sandor L."/>
            <person name="Lee J."/>
            <person name="Lipzen A."/>
            <person name="Pangilinan J."/>
            <person name="LaButti K."/>
            <person name="Hainaut M."/>
            <person name="Henrissat B."/>
            <person name="Grigoriev I.V."/>
            <person name="Spatafora J.W."/>
            <person name="Aime M.C."/>
        </authorList>
    </citation>
    <scope>NUCLEOTIDE SEQUENCE [LARGE SCALE GENOMIC DNA]</scope>
    <source>
        <strain evidence="7 8">MCA 3645</strain>
    </source>
</reference>
<dbReference type="Pfam" id="PF04145">
    <property type="entry name" value="Ctr"/>
    <property type="match status" value="1"/>
</dbReference>
<evidence type="ECO:0000256" key="6">
    <source>
        <dbReference type="SAM" id="MobiDB-lite"/>
    </source>
</evidence>
<keyword evidence="3 5" id="KW-1133">Transmembrane helix</keyword>